<sequence>MNATTNAARVAVEAAALPGAVQSLSKKGVFSSCAASNSSNKSTENVLQHAAQAIKTDTPATALAGQPRDVFNCIAAGIPREQWEAALNHEEARAWSAWLAEADAQNGSERQLQAVIMRSADASKLVYQAKDTADHLRRTMEAYDGLEYMVSCAAESAMAQPEQLGSILRSINECINIRLDKLEAELSELQQVLSTSQPALWRA</sequence>
<dbReference type="RefSeq" id="WP_230770738.1">
    <property type="nucleotide sequence ID" value="NZ_JAJNCT010000003.1"/>
</dbReference>
<dbReference type="Proteomes" id="UP001199260">
    <property type="component" value="Unassembled WGS sequence"/>
</dbReference>
<gene>
    <name evidence="1" type="ORF">LPW39_01590</name>
</gene>
<name>A0AAW4XQZ3_9BURK</name>
<proteinExistence type="predicted"/>
<dbReference type="EMBL" id="JAJNCT010000003">
    <property type="protein sequence ID" value="MCD2163826.1"/>
    <property type="molecule type" value="Genomic_DNA"/>
</dbReference>
<reference evidence="1 2" key="1">
    <citation type="submission" date="2021-11" db="EMBL/GenBank/DDBJ databases">
        <title>Genome sequence.</title>
        <authorList>
            <person name="Sun Q."/>
        </authorList>
    </citation>
    <scope>NUCLEOTIDE SEQUENCE [LARGE SCALE GENOMIC DNA]</scope>
    <source>
        <strain evidence="1 2">KCTC 12005</strain>
    </source>
</reference>
<evidence type="ECO:0000313" key="2">
    <source>
        <dbReference type="Proteomes" id="UP001199260"/>
    </source>
</evidence>
<organism evidence="1 2">
    <name type="scientific">Comamonas koreensis</name>
    <dbReference type="NCBI Taxonomy" id="160825"/>
    <lineage>
        <taxon>Bacteria</taxon>
        <taxon>Pseudomonadati</taxon>
        <taxon>Pseudomonadota</taxon>
        <taxon>Betaproteobacteria</taxon>
        <taxon>Burkholderiales</taxon>
        <taxon>Comamonadaceae</taxon>
        <taxon>Comamonas</taxon>
    </lineage>
</organism>
<dbReference type="AlphaFoldDB" id="A0AAW4XQZ3"/>
<keyword evidence="2" id="KW-1185">Reference proteome</keyword>
<protein>
    <submittedName>
        <fullName evidence="1">Uncharacterized protein</fullName>
    </submittedName>
</protein>
<accession>A0AAW4XQZ3</accession>
<comment type="caution">
    <text evidence="1">The sequence shown here is derived from an EMBL/GenBank/DDBJ whole genome shotgun (WGS) entry which is preliminary data.</text>
</comment>
<evidence type="ECO:0000313" key="1">
    <source>
        <dbReference type="EMBL" id="MCD2163826.1"/>
    </source>
</evidence>